<sequence>MVSSTCLMWFLSIMPTHIKGRAIKLLNCHISGSKRSSL</sequence>
<organism evidence="1">
    <name type="scientific">Arundo donax</name>
    <name type="common">Giant reed</name>
    <name type="synonym">Donax arundinaceus</name>
    <dbReference type="NCBI Taxonomy" id="35708"/>
    <lineage>
        <taxon>Eukaryota</taxon>
        <taxon>Viridiplantae</taxon>
        <taxon>Streptophyta</taxon>
        <taxon>Embryophyta</taxon>
        <taxon>Tracheophyta</taxon>
        <taxon>Spermatophyta</taxon>
        <taxon>Magnoliopsida</taxon>
        <taxon>Liliopsida</taxon>
        <taxon>Poales</taxon>
        <taxon>Poaceae</taxon>
        <taxon>PACMAD clade</taxon>
        <taxon>Arundinoideae</taxon>
        <taxon>Arundineae</taxon>
        <taxon>Arundo</taxon>
    </lineage>
</organism>
<evidence type="ECO:0000313" key="1">
    <source>
        <dbReference type="EMBL" id="JAE32827.1"/>
    </source>
</evidence>
<protein>
    <submittedName>
        <fullName evidence="1">Uncharacterized protein</fullName>
    </submittedName>
</protein>
<accession>A0A0A9H7V6</accession>
<reference evidence="1" key="1">
    <citation type="submission" date="2014-09" db="EMBL/GenBank/DDBJ databases">
        <authorList>
            <person name="Magalhaes I.L.F."/>
            <person name="Oliveira U."/>
            <person name="Santos F.R."/>
            <person name="Vidigal T.H.D.A."/>
            <person name="Brescovit A.D."/>
            <person name="Santos A.J."/>
        </authorList>
    </citation>
    <scope>NUCLEOTIDE SEQUENCE</scope>
    <source>
        <tissue evidence="1">Shoot tissue taken approximately 20 cm above the soil surface</tissue>
    </source>
</reference>
<dbReference type="AlphaFoldDB" id="A0A0A9H7V6"/>
<reference evidence="1" key="2">
    <citation type="journal article" date="2015" name="Data Brief">
        <title>Shoot transcriptome of the giant reed, Arundo donax.</title>
        <authorList>
            <person name="Barrero R.A."/>
            <person name="Guerrero F.D."/>
            <person name="Moolhuijzen P."/>
            <person name="Goolsby J.A."/>
            <person name="Tidwell J."/>
            <person name="Bellgard S.E."/>
            <person name="Bellgard M.I."/>
        </authorList>
    </citation>
    <scope>NUCLEOTIDE SEQUENCE</scope>
    <source>
        <tissue evidence="1">Shoot tissue taken approximately 20 cm above the soil surface</tissue>
    </source>
</reference>
<proteinExistence type="predicted"/>
<name>A0A0A9H7V6_ARUDO</name>
<dbReference type="EMBL" id="GBRH01165069">
    <property type="protein sequence ID" value="JAE32827.1"/>
    <property type="molecule type" value="Transcribed_RNA"/>
</dbReference>